<sequence length="202" mass="23255">MIKNENAIRYCSLGKKIVITAFFTLNVSIMIVDGLPDKSLLGSRFLKSVAQYQAWSMLYQPWAMFAPNPMNTTAFVEAQVEFTDGTFDTWQIPRPQNAKGWQRLVADRYRILGQETLLPNTNELVWFDFSKFVTNQVQLKEKEGKNRTVKNLSFHRKFSRVIPPPQGPLIPHGQLSTSFESEPVFAYQPNLETQRYEANNSN</sequence>
<keyword evidence="2" id="KW-1185">Reference proteome</keyword>
<dbReference type="Proteomes" id="UP000830116">
    <property type="component" value="Chromosome"/>
</dbReference>
<organism evidence="1 2">
    <name type="scientific">Bdellovibrio reynosensis</name>
    <dbReference type="NCBI Taxonomy" id="2835041"/>
    <lineage>
        <taxon>Bacteria</taxon>
        <taxon>Pseudomonadati</taxon>
        <taxon>Bdellovibrionota</taxon>
        <taxon>Bdellovibrionia</taxon>
        <taxon>Bdellovibrionales</taxon>
        <taxon>Pseudobdellovibrionaceae</taxon>
        <taxon>Bdellovibrio</taxon>
    </lineage>
</organism>
<dbReference type="EMBL" id="CP093442">
    <property type="protein sequence ID" value="UOF01249.1"/>
    <property type="molecule type" value="Genomic_DNA"/>
</dbReference>
<name>A0ABY4C8Z4_9BACT</name>
<gene>
    <name evidence="1" type="ORF">MNR06_16260</name>
</gene>
<protein>
    <submittedName>
        <fullName evidence="1">Uncharacterized protein</fullName>
    </submittedName>
</protein>
<accession>A0ABY4C8Z4</accession>
<evidence type="ECO:0000313" key="2">
    <source>
        <dbReference type="Proteomes" id="UP000830116"/>
    </source>
</evidence>
<dbReference type="RefSeq" id="WP_243537635.1">
    <property type="nucleotide sequence ID" value="NZ_CP093442.1"/>
</dbReference>
<proteinExistence type="predicted"/>
<reference evidence="1" key="1">
    <citation type="submission" date="2022-03" db="EMBL/GenBank/DDBJ databases">
        <title>Genome Identification and Characterization of new species Bdellovibrio reynosense LBG001 sp. nov. from a Mexico soil sample.</title>
        <authorList>
            <person name="Camilli A."/>
            <person name="Ajao Y."/>
            <person name="Guo X."/>
        </authorList>
    </citation>
    <scope>NUCLEOTIDE SEQUENCE</scope>
    <source>
        <strain evidence="1">LBG001</strain>
    </source>
</reference>
<evidence type="ECO:0000313" key="1">
    <source>
        <dbReference type="EMBL" id="UOF01249.1"/>
    </source>
</evidence>